<name>A0A918PJY2_9ACTN</name>
<protein>
    <submittedName>
        <fullName evidence="1">Uncharacterized protein</fullName>
    </submittedName>
</protein>
<comment type="caution">
    <text evidence="1">The sequence shown here is derived from an EMBL/GenBank/DDBJ whole genome shotgun (WGS) entry which is preliminary data.</text>
</comment>
<accession>A0A918PJY2</accession>
<reference evidence="1" key="1">
    <citation type="journal article" date="2014" name="Int. J. Syst. Evol. Microbiol.">
        <title>Complete genome sequence of Corynebacterium casei LMG S-19264T (=DSM 44701T), isolated from a smear-ripened cheese.</title>
        <authorList>
            <consortium name="US DOE Joint Genome Institute (JGI-PGF)"/>
            <person name="Walter F."/>
            <person name="Albersmeier A."/>
            <person name="Kalinowski J."/>
            <person name="Ruckert C."/>
        </authorList>
    </citation>
    <scope>NUCLEOTIDE SEQUENCE</scope>
    <source>
        <strain evidence="1">JCM 4815</strain>
    </source>
</reference>
<evidence type="ECO:0000313" key="2">
    <source>
        <dbReference type="Proteomes" id="UP000622166"/>
    </source>
</evidence>
<organism evidence="1 2">
    <name type="scientific">Streptomyces poonensis</name>
    <dbReference type="NCBI Taxonomy" id="68255"/>
    <lineage>
        <taxon>Bacteria</taxon>
        <taxon>Bacillati</taxon>
        <taxon>Actinomycetota</taxon>
        <taxon>Actinomycetes</taxon>
        <taxon>Kitasatosporales</taxon>
        <taxon>Streptomycetaceae</taxon>
        <taxon>Streptomyces</taxon>
    </lineage>
</organism>
<sequence>MTATVDTERSTGKVHALSPDTSAAVRRLPAVDALRGFALLGILMVNSTQIMDPYVSAAVRTVSPATGAWVRPR</sequence>
<dbReference type="EMBL" id="BMVW01000006">
    <property type="protein sequence ID" value="GGZ13081.1"/>
    <property type="molecule type" value="Genomic_DNA"/>
</dbReference>
<proteinExistence type="predicted"/>
<reference evidence="1" key="2">
    <citation type="submission" date="2020-09" db="EMBL/GenBank/DDBJ databases">
        <authorList>
            <person name="Sun Q."/>
            <person name="Ohkuma M."/>
        </authorList>
    </citation>
    <scope>NUCLEOTIDE SEQUENCE</scope>
    <source>
        <strain evidence="1">JCM 4815</strain>
    </source>
</reference>
<dbReference type="AlphaFoldDB" id="A0A918PJY2"/>
<dbReference type="Proteomes" id="UP000622166">
    <property type="component" value="Unassembled WGS sequence"/>
</dbReference>
<dbReference type="RefSeq" id="WP_229859048.1">
    <property type="nucleotide sequence ID" value="NZ_BMVW01000006.1"/>
</dbReference>
<gene>
    <name evidence="1" type="ORF">GCM10010365_36090</name>
</gene>
<evidence type="ECO:0000313" key="1">
    <source>
        <dbReference type="EMBL" id="GGZ13081.1"/>
    </source>
</evidence>
<keyword evidence="2" id="KW-1185">Reference proteome</keyword>